<protein>
    <submittedName>
        <fullName evidence="1">Uncharacterized protein</fullName>
    </submittedName>
</protein>
<dbReference type="EMBL" id="JAFNEN010000041">
    <property type="protein sequence ID" value="KAG8198381.1"/>
    <property type="molecule type" value="Genomic_DNA"/>
</dbReference>
<comment type="caution">
    <text evidence="1">The sequence shown here is derived from an EMBL/GenBank/DDBJ whole genome shotgun (WGS) entry which is preliminary data.</text>
</comment>
<proteinExistence type="predicted"/>
<sequence length="69" mass="7853">MGPYYPSILKPPWPASKEDFALALKRPSESFLEAKFPPISAPFLTHMSQPTKSFEIFNLEHFVSQLSAR</sequence>
<accession>A0AAV6VQQ9</accession>
<evidence type="ECO:0000313" key="2">
    <source>
        <dbReference type="Proteomes" id="UP000827092"/>
    </source>
</evidence>
<dbReference type="Proteomes" id="UP000827092">
    <property type="component" value="Unassembled WGS sequence"/>
</dbReference>
<organism evidence="1 2">
    <name type="scientific">Oedothorax gibbosus</name>
    <dbReference type="NCBI Taxonomy" id="931172"/>
    <lineage>
        <taxon>Eukaryota</taxon>
        <taxon>Metazoa</taxon>
        <taxon>Ecdysozoa</taxon>
        <taxon>Arthropoda</taxon>
        <taxon>Chelicerata</taxon>
        <taxon>Arachnida</taxon>
        <taxon>Araneae</taxon>
        <taxon>Araneomorphae</taxon>
        <taxon>Entelegynae</taxon>
        <taxon>Araneoidea</taxon>
        <taxon>Linyphiidae</taxon>
        <taxon>Erigoninae</taxon>
        <taxon>Oedothorax</taxon>
    </lineage>
</organism>
<keyword evidence="2" id="KW-1185">Reference proteome</keyword>
<evidence type="ECO:0000313" key="1">
    <source>
        <dbReference type="EMBL" id="KAG8198381.1"/>
    </source>
</evidence>
<dbReference type="AlphaFoldDB" id="A0AAV6VQQ9"/>
<gene>
    <name evidence="1" type="ORF">JTE90_021626</name>
</gene>
<reference evidence="1 2" key="1">
    <citation type="journal article" date="2022" name="Nat. Ecol. Evol.">
        <title>A masculinizing supergene underlies an exaggerated male reproductive morph in a spider.</title>
        <authorList>
            <person name="Hendrickx F."/>
            <person name="De Corte Z."/>
            <person name="Sonet G."/>
            <person name="Van Belleghem S.M."/>
            <person name="Kostlbacher S."/>
            <person name="Vangestel C."/>
        </authorList>
    </citation>
    <scope>NUCLEOTIDE SEQUENCE [LARGE SCALE GENOMIC DNA]</scope>
    <source>
        <strain evidence="1">W744_W776</strain>
    </source>
</reference>
<name>A0AAV6VQQ9_9ARAC</name>